<keyword evidence="3" id="KW-1185">Reference proteome</keyword>
<dbReference type="OrthoDB" id="5383458at2"/>
<dbReference type="AlphaFoldDB" id="A0A2D0NCP8"/>
<evidence type="ECO:0000256" key="1">
    <source>
        <dbReference type="SAM" id="SignalP"/>
    </source>
</evidence>
<feature type="chain" id="PRO_5012474623" description="Porin" evidence="1">
    <location>
        <begin position="19"/>
        <end position="393"/>
    </location>
</feature>
<accession>A0A2D0NCP8</accession>
<proteinExistence type="predicted"/>
<evidence type="ECO:0000313" key="2">
    <source>
        <dbReference type="EMBL" id="PHN06284.1"/>
    </source>
</evidence>
<dbReference type="Proteomes" id="UP000223913">
    <property type="component" value="Unassembled WGS sequence"/>
</dbReference>
<evidence type="ECO:0000313" key="3">
    <source>
        <dbReference type="Proteomes" id="UP000223913"/>
    </source>
</evidence>
<feature type="signal peptide" evidence="1">
    <location>
        <begin position="1"/>
        <end position="18"/>
    </location>
</feature>
<reference evidence="2 3" key="1">
    <citation type="submission" date="2017-10" db="EMBL/GenBank/DDBJ databases">
        <title>The draft genome sequence of Lewinella nigricans NBRC 102662.</title>
        <authorList>
            <person name="Wang K."/>
        </authorList>
    </citation>
    <scope>NUCLEOTIDE SEQUENCE [LARGE SCALE GENOMIC DNA]</scope>
    <source>
        <strain evidence="2 3">NBRC 102662</strain>
    </source>
</reference>
<name>A0A2D0NCP8_FLAN2</name>
<protein>
    <recommendedName>
        <fullName evidence="4">Porin</fullName>
    </recommendedName>
</protein>
<comment type="caution">
    <text evidence="2">The sequence shown here is derived from an EMBL/GenBank/DDBJ whole genome shotgun (WGS) entry which is preliminary data.</text>
</comment>
<dbReference type="EMBL" id="PDUD01000018">
    <property type="protein sequence ID" value="PHN06284.1"/>
    <property type="molecule type" value="Genomic_DNA"/>
</dbReference>
<organism evidence="2 3">
    <name type="scientific">Flavilitoribacter nigricans (strain ATCC 23147 / DSM 23189 / NBRC 102662 / NCIMB 1420 / SS-2)</name>
    <name type="common">Lewinella nigricans</name>
    <dbReference type="NCBI Taxonomy" id="1122177"/>
    <lineage>
        <taxon>Bacteria</taxon>
        <taxon>Pseudomonadati</taxon>
        <taxon>Bacteroidota</taxon>
        <taxon>Saprospiria</taxon>
        <taxon>Saprospirales</taxon>
        <taxon>Lewinellaceae</taxon>
        <taxon>Flavilitoribacter</taxon>
    </lineage>
</organism>
<dbReference type="RefSeq" id="WP_099150267.1">
    <property type="nucleotide sequence ID" value="NZ_PDUD01000018.1"/>
</dbReference>
<sequence>MRKLFFLSLLLVPAFLFGQDTEKEKNWQLSGYVKNLQTLLFFNDAYPDLQNFRLVDTFLQDNLIHNRLNFQWYPNEHFTFYAEARNRIFYGDLVKATPDYGRQIDDVNNDYFDLSAVLLDQNGWAIHTMLDRIYLEYVNGNWEVRLGRQRVNWGISTVWNPNDVFNAFSFTDFDYEERPGSDALRVRYYTGFASSVEIVTKAFDHWDEATIAGLWRFNKWQYDFQLLGGYTEGFLTLGGGWAGNISTAGFKGEFNYFRGLQDGLQDAFAATIGLDYSFANSTYVNLGLLYNDQGSTTAPIGGLFSFELSARNLYPYRWAIFTQVSKPITPLLNSGLALIYSPVPVHPLFINPSLTYSIKENWDLDLVGQLVFNRNERYTSPIQAAFMRLKFSF</sequence>
<gene>
    <name evidence="2" type="ORF">CRP01_11975</name>
</gene>
<evidence type="ECO:0008006" key="4">
    <source>
        <dbReference type="Google" id="ProtNLM"/>
    </source>
</evidence>
<keyword evidence="1" id="KW-0732">Signal</keyword>